<keyword evidence="2" id="KW-1133">Transmembrane helix</keyword>
<dbReference type="PANTHER" id="PTHR43798:SF31">
    <property type="entry name" value="AB HYDROLASE SUPERFAMILY PROTEIN YCLE"/>
    <property type="match status" value="1"/>
</dbReference>
<keyword evidence="1 4" id="KW-0378">Hydrolase</keyword>
<reference evidence="4 5" key="1">
    <citation type="submission" date="2023-09" db="EMBL/GenBank/DDBJ databases">
        <authorList>
            <person name="Rey-Velasco X."/>
        </authorList>
    </citation>
    <scope>NUCLEOTIDE SEQUENCE [LARGE SCALE GENOMIC DNA]</scope>
    <source>
        <strain evidence="4 5">F225</strain>
    </source>
</reference>
<feature type="transmembrane region" description="Helical" evidence="2">
    <location>
        <begin position="5"/>
        <end position="22"/>
    </location>
</feature>
<protein>
    <submittedName>
        <fullName evidence="4">Alpha/beta hydrolase</fullName>
    </submittedName>
</protein>
<evidence type="ECO:0000259" key="3">
    <source>
        <dbReference type="Pfam" id="PF00561"/>
    </source>
</evidence>
<evidence type="ECO:0000313" key="5">
    <source>
        <dbReference type="Proteomes" id="UP001253848"/>
    </source>
</evidence>
<keyword evidence="2" id="KW-0812">Transmembrane</keyword>
<dbReference type="RefSeq" id="WP_311500599.1">
    <property type="nucleotide sequence ID" value="NZ_JAVRHN010000010.1"/>
</dbReference>
<accession>A0ABU3DUB0</accession>
<dbReference type="InterPro" id="IPR029058">
    <property type="entry name" value="AB_hydrolase_fold"/>
</dbReference>
<dbReference type="InterPro" id="IPR050266">
    <property type="entry name" value="AB_hydrolase_sf"/>
</dbReference>
<dbReference type="InterPro" id="IPR000073">
    <property type="entry name" value="AB_hydrolase_1"/>
</dbReference>
<name>A0ABU3DUB0_9FLAO</name>
<keyword evidence="2" id="KW-0472">Membrane</keyword>
<sequence length="342" mass="38381">MKKRYWILLIIIIGLIITYFTGPKIPTPVYSEELPELPDDLKTLDSQIITTEAKKPVREDNQARILWANGSPEVTEYSIVYLHGFAGSYRDGYPVNVQVADTLGANIYLSRWAGHGLKPEEALETFSPGAAWASAKEALVIGQKIGKKVIIMSTSTGGILALKLAATYPNSVHALINISPNIEDDVNGTLLLSTRWGYELANLVSLGKHREIELESKATAQYFDTIYPSKALVDLQVLLETTMKKETFKNVHCPVLTLYYYENFLKEDEHVEVEVFPAVHSMISTPEDQKELVQLETPKTHFMGSNLKSKNTDAVLKAIVNFLQETLDVLFQPEPEVWKEQI</sequence>
<evidence type="ECO:0000313" key="4">
    <source>
        <dbReference type="EMBL" id="MDT0687307.1"/>
    </source>
</evidence>
<dbReference type="Gene3D" id="3.40.50.1820">
    <property type="entry name" value="alpha/beta hydrolase"/>
    <property type="match status" value="1"/>
</dbReference>
<dbReference type="PANTHER" id="PTHR43798">
    <property type="entry name" value="MONOACYLGLYCEROL LIPASE"/>
    <property type="match status" value="1"/>
</dbReference>
<gene>
    <name evidence="4" type="ORF">RM541_13115</name>
</gene>
<feature type="domain" description="AB hydrolase-1" evidence="3">
    <location>
        <begin position="78"/>
        <end position="182"/>
    </location>
</feature>
<dbReference type="GO" id="GO:0016787">
    <property type="term" value="F:hydrolase activity"/>
    <property type="evidence" value="ECO:0007669"/>
    <property type="project" value="UniProtKB-KW"/>
</dbReference>
<dbReference type="SUPFAM" id="SSF53474">
    <property type="entry name" value="alpha/beta-Hydrolases"/>
    <property type="match status" value="1"/>
</dbReference>
<dbReference type="Proteomes" id="UP001253848">
    <property type="component" value="Unassembled WGS sequence"/>
</dbReference>
<keyword evidence="5" id="KW-1185">Reference proteome</keyword>
<proteinExistence type="predicted"/>
<evidence type="ECO:0000256" key="2">
    <source>
        <dbReference type="SAM" id="Phobius"/>
    </source>
</evidence>
<evidence type="ECO:0000256" key="1">
    <source>
        <dbReference type="ARBA" id="ARBA00022801"/>
    </source>
</evidence>
<organism evidence="4 5">
    <name type="scientific">Autumnicola psychrophila</name>
    <dbReference type="NCBI Taxonomy" id="3075592"/>
    <lineage>
        <taxon>Bacteria</taxon>
        <taxon>Pseudomonadati</taxon>
        <taxon>Bacteroidota</taxon>
        <taxon>Flavobacteriia</taxon>
        <taxon>Flavobacteriales</taxon>
        <taxon>Flavobacteriaceae</taxon>
        <taxon>Autumnicola</taxon>
    </lineage>
</organism>
<dbReference type="EMBL" id="JAVRHN010000010">
    <property type="protein sequence ID" value="MDT0687307.1"/>
    <property type="molecule type" value="Genomic_DNA"/>
</dbReference>
<dbReference type="Pfam" id="PF00561">
    <property type="entry name" value="Abhydrolase_1"/>
    <property type="match status" value="1"/>
</dbReference>
<comment type="caution">
    <text evidence="4">The sequence shown here is derived from an EMBL/GenBank/DDBJ whole genome shotgun (WGS) entry which is preliminary data.</text>
</comment>